<keyword evidence="2" id="KW-1185">Reference proteome</keyword>
<comment type="caution">
    <text evidence="1">The sequence shown here is derived from an EMBL/GenBank/DDBJ whole genome shotgun (WGS) entry which is preliminary data.</text>
</comment>
<sequence>MSTFNVPDFPSLAYKPYNQNSNKPYNQNSNNDDRILTTSEDSEYSARKLRQLDKISSENDYDYSVSNSEASEEIMLHRNASLRKLEAVTRVNSQRKLERDYSTRKLKQLDSFGPENDYDSSVTGGQLVTNYPYNTFNSEEVALNRNASLRKLGTANYQRKLASDSFKELQQPDQNRSTNAHNSIKRPVTAYEQFQL</sequence>
<reference evidence="1" key="1">
    <citation type="submission" date="2021-06" db="EMBL/GenBank/DDBJ databases">
        <authorList>
            <person name="Kallberg Y."/>
            <person name="Tangrot J."/>
            <person name="Rosling A."/>
        </authorList>
    </citation>
    <scope>NUCLEOTIDE SEQUENCE</scope>
    <source>
        <strain evidence="1">MA461A</strain>
    </source>
</reference>
<accession>A0ACA9S8H0</accession>
<feature type="non-terminal residue" evidence="1">
    <location>
        <position position="196"/>
    </location>
</feature>
<dbReference type="EMBL" id="CAJVQC010098414">
    <property type="protein sequence ID" value="CAG8830050.1"/>
    <property type="molecule type" value="Genomic_DNA"/>
</dbReference>
<organism evidence="1 2">
    <name type="scientific">Racocetra persica</name>
    <dbReference type="NCBI Taxonomy" id="160502"/>
    <lineage>
        <taxon>Eukaryota</taxon>
        <taxon>Fungi</taxon>
        <taxon>Fungi incertae sedis</taxon>
        <taxon>Mucoromycota</taxon>
        <taxon>Glomeromycotina</taxon>
        <taxon>Glomeromycetes</taxon>
        <taxon>Diversisporales</taxon>
        <taxon>Gigasporaceae</taxon>
        <taxon>Racocetra</taxon>
    </lineage>
</organism>
<feature type="non-terminal residue" evidence="1">
    <location>
        <position position="1"/>
    </location>
</feature>
<name>A0ACA9S8H0_9GLOM</name>
<evidence type="ECO:0000313" key="2">
    <source>
        <dbReference type="Proteomes" id="UP000789920"/>
    </source>
</evidence>
<evidence type="ECO:0000313" key="1">
    <source>
        <dbReference type="EMBL" id="CAG8830050.1"/>
    </source>
</evidence>
<proteinExistence type="predicted"/>
<protein>
    <submittedName>
        <fullName evidence="1">6294_t:CDS:1</fullName>
    </submittedName>
</protein>
<dbReference type="Proteomes" id="UP000789920">
    <property type="component" value="Unassembled WGS sequence"/>
</dbReference>
<gene>
    <name evidence="1" type="ORF">RPERSI_LOCUS27675</name>
</gene>